<dbReference type="Pfam" id="PF00005">
    <property type="entry name" value="ABC_tran"/>
    <property type="match status" value="1"/>
</dbReference>
<keyword evidence="3 6" id="KW-0067">ATP-binding</keyword>
<dbReference type="EC" id="7.6.2.9" evidence="4"/>
<evidence type="ECO:0000256" key="1">
    <source>
        <dbReference type="ARBA" id="ARBA00022448"/>
    </source>
</evidence>
<name>A0A5D0WKX4_9FIRM</name>
<dbReference type="FunFam" id="3.40.50.300:FF:000425">
    <property type="entry name" value="Probable ABC transporter, ATP-binding subunit"/>
    <property type="match status" value="1"/>
</dbReference>
<dbReference type="Gene3D" id="3.40.50.300">
    <property type="entry name" value="P-loop containing nucleotide triphosphate hydrolases"/>
    <property type="match status" value="1"/>
</dbReference>
<sequence>MIEFHDVSQQYQAGKPIIRHLSLTVSQGEFVVLIGPSGCGKTTLLKMMNGLIKPDSGEIRIKGKELKAWDPITLKRNIGYVIQQVGLFPHLTIEKNIAYALDIQKVSETVKRERARELIQLVGLEENYLAKYPNELSGGQKQRVGIARALAADPEIILMDEPLGAVDQINRGVLQDEIIRIYQTLNKTIVFVTHDIEEAIKLGTKIVVMNQGEIMEMGSRDAIVFHSKSHFADDFIGNKGFLSYLNIVKIAQVVCPFNGNVSEKEITLWVSAADPLIVGIRICLENGVNQIGVRDGAGQVVGAFDLGCLSRLKF</sequence>
<proteinExistence type="predicted"/>
<keyword evidence="2" id="KW-0547">Nucleotide-binding</keyword>
<dbReference type="InterPro" id="IPR050093">
    <property type="entry name" value="ABC_SmlMolc_Importer"/>
</dbReference>
<dbReference type="PROSITE" id="PS50893">
    <property type="entry name" value="ABC_TRANSPORTER_2"/>
    <property type="match status" value="1"/>
</dbReference>
<dbReference type="Proteomes" id="UP000322619">
    <property type="component" value="Unassembled WGS sequence"/>
</dbReference>
<organism evidence="6 7">
    <name type="scientific">Acetobacterium wieringae</name>
    <dbReference type="NCBI Taxonomy" id="52694"/>
    <lineage>
        <taxon>Bacteria</taxon>
        <taxon>Bacillati</taxon>
        <taxon>Bacillota</taxon>
        <taxon>Clostridia</taxon>
        <taxon>Eubacteriales</taxon>
        <taxon>Eubacteriaceae</taxon>
        <taxon>Acetobacterium</taxon>
    </lineage>
</organism>
<evidence type="ECO:0000259" key="5">
    <source>
        <dbReference type="PROSITE" id="PS50893"/>
    </source>
</evidence>
<feature type="domain" description="ABC transporter" evidence="5">
    <location>
        <begin position="2"/>
        <end position="236"/>
    </location>
</feature>
<dbReference type="SMART" id="SM00382">
    <property type="entry name" value="AAA"/>
    <property type="match status" value="1"/>
</dbReference>
<dbReference type="GO" id="GO:0015418">
    <property type="term" value="F:ABC-type quaternary ammonium compound transporting activity"/>
    <property type="evidence" value="ECO:0007669"/>
    <property type="project" value="UniProtKB-EC"/>
</dbReference>
<keyword evidence="1" id="KW-0813">Transport</keyword>
<dbReference type="GO" id="GO:0005524">
    <property type="term" value="F:ATP binding"/>
    <property type="evidence" value="ECO:0007669"/>
    <property type="project" value="UniProtKB-KW"/>
</dbReference>
<dbReference type="EMBL" id="VSLA01000024">
    <property type="protein sequence ID" value="TYC84724.1"/>
    <property type="molecule type" value="Genomic_DNA"/>
</dbReference>
<evidence type="ECO:0000256" key="2">
    <source>
        <dbReference type="ARBA" id="ARBA00022741"/>
    </source>
</evidence>
<evidence type="ECO:0000256" key="4">
    <source>
        <dbReference type="ARBA" id="ARBA00066388"/>
    </source>
</evidence>
<evidence type="ECO:0000313" key="7">
    <source>
        <dbReference type="Proteomes" id="UP000322619"/>
    </source>
</evidence>
<gene>
    <name evidence="6" type="ORF">FXB42_10310</name>
</gene>
<dbReference type="InterPro" id="IPR003439">
    <property type="entry name" value="ABC_transporter-like_ATP-bd"/>
</dbReference>
<comment type="caution">
    <text evidence="6">The sequence shown here is derived from an EMBL/GenBank/DDBJ whole genome shotgun (WGS) entry which is preliminary data.</text>
</comment>
<dbReference type="RefSeq" id="WP_148637734.1">
    <property type="nucleotide sequence ID" value="NZ_VSLA01000024.1"/>
</dbReference>
<dbReference type="GO" id="GO:0016887">
    <property type="term" value="F:ATP hydrolysis activity"/>
    <property type="evidence" value="ECO:0007669"/>
    <property type="project" value="InterPro"/>
</dbReference>
<evidence type="ECO:0000256" key="3">
    <source>
        <dbReference type="ARBA" id="ARBA00022840"/>
    </source>
</evidence>
<dbReference type="PROSITE" id="PS00211">
    <property type="entry name" value="ABC_TRANSPORTER_1"/>
    <property type="match status" value="1"/>
</dbReference>
<protein>
    <recommendedName>
        <fullName evidence="4">ABC-type quaternary amine transporter</fullName>
        <ecNumber evidence="4">7.6.2.9</ecNumber>
    </recommendedName>
</protein>
<dbReference type="PANTHER" id="PTHR42781:SF4">
    <property type="entry name" value="SPERMIDINE_PUTRESCINE IMPORT ATP-BINDING PROTEIN POTA"/>
    <property type="match status" value="1"/>
</dbReference>
<dbReference type="InterPro" id="IPR017871">
    <property type="entry name" value="ABC_transporter-like_CS"/>
</dbReference>
<accession>A0A5D0WKX4</accession>
<dbReference type="SUPFAM" id="SSF52540">
    <property type="entry name" value="P-loop containing nucleoside triphosphate hydrolases"/>
    <property type="match status" value="1"/>
</dbReference>
<dbReference type="InterPro" id="IPR003593">
    <property type="entry name" value="AAA+_ATPase"/>
</dbReference>
<dbReference type="InterPro" id="IPR027417">
    <property type="entry name" value="P-loop_NTPase"/>
</dbReference>
<reference evidence="6 7" key="1">
    <citation type="submission" date="2019-08" db="EMBL/GenBank/DDBJ databases">
        <title>Isolation and enrichment of carboxydotrophic bacteria from anaerobic sludge for the production of bio-based chemicals from syngas.</title>
        <authorList>
            <person name="Antares A.L."/>
            <person name="Moreira J."/>
            <person name="Diender M."/>
            <person name="Parshina S.N."/>
            <person name="Stams A.J.M."/>
            <person name="Alves M."/>
            <person name="Alves J.I."/>
            <person name="Sousa D.Z."/>
        </authorList>
    </citation>
    <scope>NUCLEOTIDE SEQUENCE [LARGE SCALE GENOMIC DNA]</scope>
    <source>
        <strain evidence="6 7">JM</strain>
    </source>
</reference>
<dbReference type="AlphaFoldDB" id="A0A5D0WKX4"/>
<evidence type="ECO:0000313" key="6">
    <source>
        <dbReference type="EMBL" id="TYC84724.1"/>
    </source>
</evidence>
<dbReference type="PANTHER" id="PTHR42781">
    <property type="entry name" value="SPERMIDINE/PUTRESCINE IMPORT ATP-BINDING PROTEIN POTA"/>
    <property type="match status" value="1"/>
</dbReference>